<accession>A0ABS7RL26</accession>
<evidence type="ECO:0008006" key="4">
    <source>
        <dbReference type="Google" id="ProtNLM"/>
    </source>
</evidence>
<sequence length="77" mass="8352">MFDSEASSVPMCTVRPHPISGWTPELHLSHTPPPAPSPGSISFPTVEQAIQYAKNHFGLGMIKVADEPAHHRRPISA</sequence>
<dbReference type="EMBL" id="JAIEZQ010000002">
    <property type="protein sequence ID" value="MBY9075174.1"/>
    <property type="molecule type" value="Genomic_DNA"/>
</dbReference>
<protein>
    <recommendedName>
        <fullName evidence="4">ETC complex I subunit-like protein</fullName>
    </recommendedName>
</protein>
<evidence type="ECO:0000313" key="2">
    <source>
        <dbReference type="EMBL" id="MBY9075174.1"/>
    </source>
</evidence>
<proteinExistence type="predicted"/>
<reference evidence="2 3" key="1">
    <citation type="submission" date="2021-08" db="EMBL/GenBank/DDBJ databases">
        <title>Nocardioides bacterium WL0053 sp. nov., isolated from the sediment.</title>
        <authorList>
            <person name="Wang L."/>
            <person name="Zhang D."/>
            <person name="Zhang A."/>
        </authorList>
    </citation>
    <scope>NUCLEOTIDE SEQUENCE [LARGE SCALE GENOMIC DNA]</scope>
    <source>
        <strain evidence="2 3">WL0053</strain>
    </source>
</reference>
<dbReference type="RefSeq" id="WP_221024960.1">
    <property type="nucleotide sequence ID" value="NZ_JAIEZQ010000002.1"/>
</dbReference>
<feature type="region of interest" description="Disordered" evidence="1">
    <location>
        <begin position="23"/>
        <end position="42"/>
    </location>
</feature>
<comment type="caution">
    <text evidence="2">The sequence shown here is derived from an EMBL/GenBank/DDBJ whole genome shotgun (WGS) entry which is preliminary data.</text>
</comment>
<evidence type="ECO:0000313" key="3">
    <source>
        <dbReference type="Proteomes" id="UP000754710"/>
    </source>
</evidence>
<dbReference type="Proteomes" id="UP000754710">
    <property type="component" value="Unassembled WGS sequence"/>
</dbReference>
<keyword evidence="3" id="KW-1185">Reference proteome</keyword>
<evidence type="ECO:0000256" key="1">
    <source>
        <dbReference type="SAM" id="MobiDB-lite"/>
    </source>
</evidence>
<organism evidence="2 3">
    <name type="scientific">Nocardioides jiangsuensis</name>
    <dbReference type="NCBI Taxonomy" id="2866161"/>
    <lineage>
        <taxon>Bacteria</taxon>
        <taxon>Bacillati</taxon>
        <taxon>Actinomycetota</taxon>
        <taxon>Actinomycetes</taxon>
        <taxon>Propionibacteriales</taxon>
        <taxon>Nocardioidaceae</taxon>
        <taxon>Nocardioides</taxon>
    </lineage>
</organism>
<name>A0ABS7RL26_9ACTN</name>
<gene>
    <name evidence="2" type="ORF">K1X13_10120</name>
</gene>